<dbReference type="GeneID" id="107110348"/>
<protein>
    <submittedName>
        <fullName evidence="3">Arf-GAP with Rho-GAP domain, ANK repeat and PH domain-containing protein 3</fullName>
    </submittedName>
</protein>
<dbReference type="Proteomes" id="UP000694871">
    <property type="component" value="Unplaced"/>
</dbReference>
<feature type="region of interest" description="Disordered" evidence="1">
    <location>
        <begin position="239"/>
        <end position="260"/>
    </location>
</feature>
<feature type="region of interest" description="Disordered" evidence="1">
    <location>
        <begin position="98"/>
        <end position="211"/>
    </location>
</feature>
<reference evidence="3" key="1">
    <citation type="submission" date="2025-08" db="UniProtKB">
        <authorList>
            <consortium name="RefSeq"/>
        </authorList>
    </citation>
    <scope>IDENTIFICATION</scope>
</reference>
<name>A0ABM1JYS6_GEKJA</name>
<evidence type="ECO:0000313" key="2">
    <source>
        <dbReference type="Proteomes" id="UP000694871"/>
    </source>
</evidence>
<evidence type="ECO:0000256" key="1">
    <source>
        <dbReference type="SAM" id="MobiDB-lite"/>
    </source>
</evidence>
<sequence>HDGIRPVILRRHSSSDLAKQKFGTMPLIPLRGDSTNPTMLSANQTLHRLHTRRTLSMFFPMKMHQDSLEEQHEGAEPEPVYEEVGSFPIGGFLELSPSLLPPVDRTKKPAPSSDPAPPSSLPPCPAPRASGPDSAKAPSLERGLWLEPDKATMISRLPRHRGVTHSGAADRTAEPPSRALAPSREQAPAMPALPPETPPALGTHAGETRKKNVSLGDRLMEELSTAILQKNECQAPLAPGLLDLSPAAGGREKLQGSGPS</sequence>
<organism evidence="2 3">
    <name type="scientific">Gekko japonicus</name>
    <name type="common">Schlegel's Japanese gecko</name>
    <dbReference type="NCBI Taxonomy" id="146911"/>
    <lineage>
        <taxon>Eukaryota</taxon>
        <taxon>Metazoa</taxon>
        <taxon>Chordata</taxon>
        <taxon>Craniata</taxon>
        <taxon>Vertebrata</taxon>
        <taxon>Euteleostomi</taxon>
        <taxon>Lepidosauria</taxon>
        <taxon>Squamata</taxon>
        <taxon>Bifurcata</taxon>
        <taxon>Gekkota</taxon>
        <taxon>Gekkonidae</taxon>
        <taxon>Gekkoninae</taxon>
        <taxon>Gekko</taxon>
    </lineage>
</organism>
<feature type="compositionally biased region" description="Pro residues" evidence="1">
    <location>
        <begin position="112"/>
        <end position="126"/>
    </location>
</feature>
<feature type="non-terminal residue" evidence="3">
    <location>
        <position position="1"/>
    </location>
</feature>
<evidence type="ECO:0000313" key="3">
    <source>
        <dbReference type="RefSeq" id="XP_015266613.1"/>
    </source>
</evidence>
<dbReference type="RefSeq" id="XP_015266613.1">
    <property type="nucleotide sequence ID" value="XM_015411127.1"/>
</dbReference>
<keyword evidence="2" id="KW-1185">Reference proteome</keyword>
<accession>A0ABM1JYS6</accession>
<gene>
    <name evidence="3" type="primary">ARAP3</name>
</gene>
<proteinExistence type="predicted"/>